<reference evidence="2" key="1">
    <citation type="submission" date="2017-06" db="EMBL/GenBank/DDBJ databases">
        <title>Capnocytophaga spp. assemblies.</title>
        <authorList>
            <person name="Gulvik C.A."/>
        </authorList>
    </citation>
    <scope>NUCLEOTIDE SEQUENCE [LARGE SCALE GENOMIC DNA]</scope>
    <source>
        <strain evidence="2">H2177</strain>
    </source>
</reference>
<dbReference type="KEGG" id="csto:CGC58_12030"/>
<dbReference type="PROSITE" id="PS51257">
    <property type="entry name" value="PROKAR_LIPOPROTEIN"/>
    <property type="match status" value="1"/>
</dbReference>
<protein>
    <recommendedName>
        <fullName evidence="3">Lipoprotein</fullName>
    </recommendedName>
</protein>
<evidence type="ECO:0008006" key="3">
    <source>
        <dbReference type="Google" id="ProtNLM"/>
    </source>
</evidence>
<evidence type="ECO:0000313" key="2">
    <source>
        <dbReference type="Proteomes" id="UP000217348"/>
    </source>
</evidence>
<dbReference type="RefSeq" id="WP_095896939.1">
    <property type="nucleotide sequence ID" value="NZ_BOQF01000005.1"/>
</dbReference>
<organism evidence="1 2">
    <name type="scientific">Capnocytophaga stomatis</name>
    <dbReference type="NCBI Taxonomy" id="1848904"/>
    <lineage>
        <taxon>Bacteria</taxon>
        <taxon>Pseudomonadati</taxon>
        <taxon>Bacteroidota</taxon>
        <taxon>Flavobacteriia</taxon>
        <taxon>Flavobacteriales</taxon>
        <taxon>Flavobacteriaceae</taxon>
        <taxon>Capnocytophaga</taxon>
    </lineage>
</organism>
<dbReference type="Proteomes" id="UP000217348">
    <property type="component" value="Chromosome"/>
</dbReference>
<gene>
    <name evidence="1" type="ORF">CGC58_12030</name>
</gene>
<accession>A0A250G245</accession>
<proteinExistence type="predicted"/>
<dbReference type="EMBL" id="CP022387">
    <property type="protein sequence ID" value="ATA90398.1"/>
    <property type="molecule type" value="Genomic_DNA"/>
</dbReference>
<name>A0A250G245_9FLAO</name>
<sequence>MKYCFWFLCLPFIFISCNGNNSNLSSQEKEKIKKAKLDSIVEVKLNEINKDEVDTFPIFRGLCSDSLAKEEQKKCFENSFVKLLTEKLQKEKLEALETINEKILVNIKVDNSGSIVLVGLEASDKVTKTLATAEQSFEEILATHLNNISKENPVIPATKQGLEVSTQFTIPIAINVK</sequence>
<dbReference type="OrthoDB" id="1191002at2"/>
<evidence type="ECO:0000313" key="1">
    <source>
        <dbReference type="EMBL" id="ATA90398.1"/>
    </source>
</evidence>
<dbReference type="AlphaFoldDB" id="A0A250G245"/>